<dbReference type="Proteomes" id="UP000095468">
    <property type="component" value="Unassembled WGS sequence"/>
</dbReference>
<dbReference type="GO" id="GO:0050660">
    <property type="term" value="F:flavin adenine dinucleotide binding"/>
    <property type="evidence" value="ECO:0007669"/>
    <property type="project" value="InterPro"/>
</dbReference>
<evidence type="ECO:0000313" key="16">
    <source>
        <dbReference type="Proteomes" id="UP000095468"/>
    </source>
</evidence>
<dbReference type="NCBIfam" id="TIGR00737">
    <property type="entry name" value="nifR3_yhdG"/>
    <property type="match status" value="1"/>
</dbReference>
<dbReference type="AlphaFoldDB" id="A0A173WCZ4"/>
<protein>
    <recommendedName>
        <fullName evidence="11">tRNA-dihydrouridine synthase</fullName>
        <ecNumber evidence="11">1.3.1.-</ecNumber>
    </recommendedName>
</protein>
<evidence type="ECO:0000256" key="9">
    <source>
        <dbReference type="ARBA" id="ARBA00048205"/>
    </source>
</evidence>
<dbReference type="InterPro" id="IPR024036">
    <property type="entry name" value="tRNA-dHydroUridine_Synthase_C"/>
</dbReference>
<keyword evidence="5 11" id="KW-0819">tRNA processing</keyword>
<proteinExistence type="inferred from homology"/>
<dbReference type="SUPFAM" id="SSF51395">
    <property type="entry name" value="FMN-linked oxidoreductases"/>
    <property type="match status" value="1"/>
</dbReference>
<evidence type="ECO:0000256" key="2">
    <source>
        <dbReference type="ARBA" id="ARBA00022555"/>
    </source>
</evidence>
<comment type="catalytic activity">
    <reaction evidence="9">
        <text>a 5,6-dihydrouridine in tRNA + NADP(+) = a uridine in tRNA + NADPH + H(+)</text>
        <dbReference type="Rhea" id="RHEA:23624"/>
        <dbReference type="Rhea" id="RHEA-COMP:13339"/>
        <dbReference type="Rhea" id="RHEA-COMP:13887"/>
        <dbReference type="ChEBI" id="CHEBI:15378"/>
        <dbReference type="ChEBI" id="CHEBI:57783"/>
        <dbReference type="ChEBI" id="CHEBI:58349"/>
        <dbReference type="ChEBI" id="CHEBI:65315"/>
        <dbReference type="ChEBI" id="CHEBI:74443"/>
    </reaction>
</comment>
<evidence type="ECO:0000256" key="12">
    <source>
        <dbReference type="PIRSR" id="PIRSR006621-1"/>
    </source>
</evidence>
<evidence type="ECO:0000256" key="8">
    <source>
        <dbReference type="ARBA" id="ARBA00023002"/>
    </source>
</evidence>
<evidence type="ECO:0000259" key="14">
    <source>
        <dbReference type="Pfam" id="PF01207"/>
    </source>
</evidence>
<dbReference type="InterPro" id="IPR013785">
    <property type="entry name" value="Aldolase_TIM"/>
</dbReference>
<evidence type="ECO:0000256" key="6">
    <source>
        <dbReference type="ARBA" id="ARBA00022857"/>
    </source>
</evidence>
<evidence type="ECO:0000256" key="7">
    <source>
        <dbReference type="ARBA" id="ARBA00022884"/>
    </source>
</evidence>
<comment type="function">
    <text evidence="1 11">Catalyzes the synthesis of 5,6-dihydrouridine (D), a modified base found in the D-loop of most tRNAs, via the reduction of the C5-C6 double bond in target uridines.</text>
</comment>
<evidence type="ECO:0000256" key="1">
    <source>
        <dbReference type="ARBA" id="ARBA00002790"/>
    </source>
</evidence>
<keyword evidence="6" id="KW-0521">NADP</keyword>
<feature type="binding site" evidence="13">
    <location>
        <begin position="23"/>
        <end position="25"/>
    </location>
    <ligand>
        <name>FMN</name>
        <dbReference type="ChEBI" id="CHEBI:58210"/>
    </ligand>
</feature>
<evidence type="ECO:0000256" key="13">
    <source>
        <dbReference type="PIRSR" id="PIRSR006621-2"/>
    </source>
</evidence>
<dbReference type="InterPro" id="IPR001269">
    <property type="entry name" value="DUS_fam"/>
</dbReference>
<dbReference type="PANTHER" id="PTHR45846">
    <property type="entry name" value="TRNA-DIHYDROURIDINE(47) SYNTHASE [NAD(P)(+)]-LIKE"/>
    <property type="match status" value="1"/>
</dbReference>
<dbReference type="EMBL" id="CYYP01000001">
    <property type="protein sequence ID" value="CUN36940.1"/>
    <property type="molecule type" value="Genomic_DNA"/>
</dbReference>
<keyword evidence="13" id="KW-0547">Nucleotide-binding</keyword>
<comment type="cofactor">
    <cofactor evidence="11 13">
        <name>FMN</name>
        <dbReference type="ChEBI" id="CHEBI:58210"/>
    </cofactor>
</comment>
<dbReference type="RefSeq" id="WP_055285151.1">
    <property type="nucleotide sequence ID" value="NZ_CYYP01000001.1"/>
</dbReference>
<evidence type="ECO:0000256" key="11">
    <source>
        <dbReference type="PIRNR" id="PIRNR006621"/>
    </source>
</evidence>
<feature type="domain" description="DUS-like FMN-binding" evidence="14">
    <location>
        <begin position="21"/>
        <end position="323"/>
    </location>
</feature>
<evidence type="ECO:0000256" key="5">
    <source>
        <dbReference type="ARBA" id="ARBA00022694"/>
    </source>
</evidence>
<accession>A0A173WCZ4</accession>
<keyword evidence="4 11" id="KW-0288">FMN</keyword>
<sequence>MALSEYSKRLLGAYAEQPFLMAPMAGVTDPAYRIMCRRRGANLAYSEMVSVAGLAYASNKTWRLVLPADEEQQICVQLFGSKPDQFASAVAAVEERVGDRLSLIDINMACPARKVVTKGEGSALMRTPDLAEKIVEAAVGAAHVPVTVKIRKGFYAEDRNAATFAQMLEGAGAAAVAVHGRCATQLYTGQADWSVVDEVADAVEIPVIGSGDVFSAEDAAEHLQGSGASAVFIARGIYGNPWVFGDARALALDGTPVPSRSSVERLEALREHLTLTHELLPLMSRARTYASWYLKGMPHAAAWRAQVVRCSTYEEFMALVDDIERDVVACEAALAAGESVPPHPLEA</sequence>
<dbReference type="GO" id="GO:0017150">
    <property type="term" value="F:tRNA dihydrouridine synthase activity"/>
    <property type="evidence" value="ECO:0007669"/>
    <property type="project" value="InterPro"/>
</dbReference>
<evidence type="ECO:0000256" key="3">
    <source>
        <dbReference type="ARBA" id="ARBA00022630"/>
    </source>
</evidence>
<name>A0A173WCZ4_9ACTN</name>
<keyword evidence="8 11" id="KW-0560">Oxidoreductase</keyword>
<evidence type="ECO:0000313" key="15">
    <source>
        <dbReference type="EMBL" id="CUN36940.1"/>
    </source>
</evidence>
<feature type="binding site" evidence="13">
    <location>
        <position position="149"/>
    </location>
    <ligand>
        <name>FMN</name>
        <dbReference type="ChEBI" id="CHEBI:58210"/>
    </ligand>
</feature>
<gene>
    <name evidence="15" type="primary">dus_1</name>
    <name evidence="15" type="ORF">ERS852381_00085</name>
</gene>
<keyword evidence="7" id="KW-0694">RNA-binding</keyword>
<feature type="binding site" evidence="13">
    <location>
        <position position="77"/>
    </location>
    <ligand>
        <name>FMN</name>
        <dbReference type="ChEBI" id="CHEBI:58210"/>
    </ligand>
</feature>
<dbReference type="PIRSF" id="PIRSF006621">
    <property type="entry name" value="Dus"/>
    <property type="match status" value="1"/>
</dbReference>
<reference evidence="15 16" key="1">
    <citation type="submission" date="2015-09" db="EMBL/GenBank/DDBJ databases">
        <authorList>
            <consortium name="Pathogen Informatics"/>
        </authorList>
    </citation>
    <scope>NUCLEOTIDE SEQUENCE [LARGE SCALE GENOMIC DNA]</scope>
    <source>
        <strain evidence="15 16">2789STDY5608823</strain>
    </source>
</reference>
<dbReference type="EC" id="1.3.1.-" evidence="11"/>
<dbReference type="Gene3D" id="3.20.20.70">
    <property type="entry name" value="Aldolase class I"/>
    <property type="match status" value="1"/>
</dbReference>
<dbReference type="Gene3D" id="1.10.1200.80">
    <property type="entry name" value="Putative flavin oxidoreducatase, domain 2"/>
    <property type="match status" value="1"/>
</dbReference>
<organism evidence="15 16">
    <name type="scientific">Collinsella aerofaciens</name>
    <dbReference type="NCBI Taxonomy" id="74426"/>
    <lineage>
        <taxon>Bacteria</taxon>
        <taxon>Bacillati</taxon>
        <taxon>Actinomycetota</taxon>
        <taxon>Coriobacteriia</taxon>
        <taxon>Coriobacteriales</taxon>
        <taxon>Coriobacteriaceae</taxon>
        <taxon>Collinsella</taxon>
    </lineage>
</organism>
<dbReference type="CDD" id="cd02801">
    <property type="entry name" value="DUS_like_FMN"/>
    <property type="match status" value="1"/>
</dbReference>
<evidence type="ECO:0000256" key="4">
    <source>
        <dbReference type="ARBA" id="ARBA00022643"/>
    </source>
</evidence>
<comment type="similarity">
    <text evidence="11">Belongs to the dus family.</text>
</comment>
<keyword evidence="3 11" id="KW-0285">Flavoprotein</keyword>
<keyword evidence="2" id="KW-0820">tRNA-binding</keyword>
<dbReference type="InterPro" id="IPR004652">
    <property type="entry name" value="DusB-like"/>
</dbReference>
<dbReference type="PANTHER" id="PTHR45846:SF1">
    <property type="entry name" value="TRNA-DIHYDROURIDINE(47) SYNTHASE [NAD(P)(+)]-LIKE"/>
    <property type="match status" value="1"/>
</dbReference>
<feature type="active site" description="Proton donor" evidence="12">
    <location>
        <position position="110"/>
    </location>
</feature>
<dbReference type="InterPro" id="IPR035587">
    <property type="entry name" value="DUS-like_FMN-bd"/>
</dbReference>
<dbReference type="GO" id="GO:0000049">
    <property type="term" value="F:tRNA binding"/>
    <property type="evidence" value="ECO:0007669"/>
    <property type="project" value="UniProtKB-KW"/>
</dbReference>
<feature type="binding site" evidence="13">
    <location>
        <begin position="234"/>
        <end position="235"/>
    </location>
    <ligand>
        <name>FMN</name>
        <dbReference type="ChEBI" id="CHEBI:58210"/>
    </ligand>
</feature>
<dbReference type="Pfam" id="PF01207">
    <property type="entry name" value="Dus"/>
    <property type="match status" value="1"/>
</dbReference>
<comment type="catalytic activity">
    <reaction evidence="10">
        <text>a 5,6-dihydrouridine in tRNA + NAD(+) = a uridine in tRNA + NADH + H(+)</text>
        <dbReference type="Rhea" id="RHEA:54452"/>
        <dbReference type="Rhea" id="RHEA-COMP:13339"/>
        <dbReference type="Rhea" id="RHEA-COMP:13887"/>
        <dbReference type="ChEBI" id="CHEBI:15378"/>
        <dbReference type="ChEBI" id="CHEBI:57540"/>
        <dbReference type="ChEBI" id="CHEBI:57945"/>
        <dbReference type="ChEBI" id="CHEBI:65315"/>
        <dbReference type="ChEBI" id="CHEBI:74443"/>
    </reaction>
</comment>
<feature type="binding site" evidence="13">
    <location>
        <position position="179"/>
    </location>
    <ligand>
        <name>FMN</name>
        <dbReference type="ChEBI" id="CHEBI:58210"/>
    </ligand>
</feature>
<evidence type="ECO:0000256" key="10">
    <source>
        <dbReference type="ARBA" id="ARBA00048802"/>
    </source>
</evidence>